<accession>A0A024E5Z7</accession>
<dbReference type="InterPro" id="IPR032687">
    <property type="entry name" value="AraC-type_N"/>
</dbReference>
<dbReference type="OrthoDB" id="7013336at2"/>
<evidence type="ECO:0000259" key="2">
    <source>
        <dbReference type="PROSITE" id="PS01124"/>
    </source>
</evidence>
<dbReference type="InterPro" id="IPR018060">
    <property type="entry name" value="HTH_AraC"/>
</dbReference>
<reference evidence="3 4" key="1">
    <citation type="journal article" date="2012" name="J. Bacteriol.">
        <title>Genome sequence of cold-adapted Pseudomonas mandelii strain JR-1.</title>
        <authorList>
            <person name="Jang S.H."/>
            <person name="Kim J."/>
            <person name="Kim J."/>
            <person name="Hong S."/>
            <person name="Lee C."/>
        </authorList>
    </citation>
    <scope>NUCLEOTIDE SEQUENCE [LARGE SCALE GENOMIC DNA]</scope>
    <source>
        <strain evidence="3 4">JR-1</strain>
    </source>
</reference>
<organism evidence="3 4">
    <name type="scientific">Pseudomonas mandelii JR-1</name>
    <dbReference type="NCBI Taxonomy" id="1147786"/>
    <lineage>
        <taxon>Bacteria</taxon>
        <taxon>Pseudomonadati</taxon>
        <taxon>Pseudomonadota</taxon>
        <taxon>Gammaproteobacteria</taxon>
        <taxon>Pseudomonadales</taxon>
        <taxon>Pseudomonadaceae</taxon>
        <taxon>Pseudomonas</taxon>
    </lineage>
</organism>
<dbReference type="SMART" id="SM00342">
    <property type="entry name" value="HTH_ARAC"/>
    <property type="match status" value="1"/>
</dbReference>
<keyword evidence="1" id="KW-0238">DNA-binding</keyword>
<dbReference type="HOGENOM" id="CLU_047522_1_0_6"/>
<dbReference type="GO" id="GO:0003700">
    <property type="term" value="F:DNA-binding transcription factor activity"/>
    <property type="evidence" value="ECO:0007669"/>
    <property type="project" value="InterPro"/>
</dbReference>
<evidence type="ECO:0000256" key="1">
    <source>
        <dbReference type="ARBA" id="ARBA00023125"/>
    </source>
</evidence>
<dbReference type="PANTHER" id="PTHR47894:SF1">
    <property type="entry name" value="HTH-TYPE TRANSCRIPTIONAL REGULATOR VQSM"/>
    <property type="match status" value="1"/>
</dbReference>
<feature type="domain" description="HTH araC/xylS-type" evidence="2">
    <location>
        <begin position="229"/>
        <end position="320"/>
    </location>
</feature>
<dbReference type="Pfam" id="PF12833">
    <property type="entry name" value="HTH_18"/>
    <property type="match status" value="1"/>
</dbReference>
<dbReference type="GO" id="GO:0000976">
    <property type="term" value="F:transcription cis-regulatory region binding"/>
    <property type="evidence" value="ECO:0007669"/>
    <property type="project" value="TreeGrafter"/>
</dbReference>
<proteinExistence type="predicted"/>
<evidence type="ECO:0000313" key="4">
    <source>
        <dbReference type="Proteomes" id="UP000026913"/>
    </source>
</evidence>
<dbReference type="PROSITE" id="PS01124">
    <property type="entry name" value="HTH_ARAC_FAMILY_2"/>
    <property type="match status" value="1"/>
</dbReference>
<protein>
    <submittedName>
        <fullName evidence="3">Transcriptional regulator, putative</fullName>
    </submittedName>
</protein>
<dbReference type="EMBL" id="CP005960">
    <property type="protein sequence ID" value="AHZ68217.1"/>
    <property type="molecule type" value="Genomic_DNA"/>
</dbReference>
<dbReference type="GO" id="GO:0005829">
    <property type="term" value="C:cytosol"/>
    <property type="evidence" value="ECO:0007669"/>
    <property type="project" value="TreeGrafter"/>
</dbReference>
<dbReference type="AlphaFoldDB" id="A0A024E5Z7"/>
<dbReference type="Pfam" id="PF12625">
    <property type="entry name" value="Arabinose_bd"/>
    <property type="match status" value="1"/>
</dbReference>
<dbReference type="PANTHER" id="PTHR47894">
    <property type="entry name" value="HTH-TYPE TRANSCRIPTIONAL REGULATOR GADX"/>
    <property type="match status" value="1"/>
</dbReference>
<dbReference type="Proteomes" id="UP000026913">
    <property type="component" value="Chromosome"/>
</dbReference>
<name>A0A024E5Z7_9PSED</name>
<gene>
    <name evidence="3" type="ORF">OU5_1138</name>
</gene>
<dbReference type="Gene3D" id="1.10.10.60">
    <property type="entry name" value="Homeodomain-like"/>
    <property type="match status" value="1"/>
</dbReference>
<sequence length="320" mass="37230">MRETDKIEREQVNRSPQRFHRGKLGQVLERFLDSQALRENRDYSLIELDQLWREAARIDPAIGLKLFTLFTPQDWHVLAYLCLYSPDVLSSMKLWARYARLAADTDTVRLLNDENGVGIELCVDAPSELARYVIEHYGAMSIAQLRRGTGQQVQPVLARFTHSRPSYYKQYTQWFGGRVEFDCPINCFYFDARSLSLPMQTRHHGMLELLTQELDRRIAVHRNFSGWSAKVAEGARRSLARGETPNLDNLAKALHQTPRTLRRRLEEEGTTFRQLLDQIRAELELHLELQGESLTEIAAQLGYSDLTAYLHARSRWRDRK</sequence>
<dbReference type="KEGG" id="pman:OU5_1138"/>
<dbReference type="RefSeq" id="WP_010458969.1">
    <property type="nucleotide sequence ID" value="NZ_CP005960.1"/>
</dbReference>
<evidence type="ECO:0000313" key="3">
    <source>
        <dbReference type="EMBL" id="AHZ68217.1"/>
    </source>
</evidence>